<keyword evidence="1" id="KW-1015">Disulfide bond</keyword>
<feature type="region of interest" description="Disordered" evidence="3">
    <location>
        <begin position="34"/>
        <end position="54"/>
    </location>
</feature>
<sequence>MMKFIFVASAIPALVAALPAPASSGEAEIIWDKDAKLDAPTGSSHRNENAPPREEYMEAGIVGGYTANPGEFPTTISLLNGGSHSCGGALIDPYTVLTAAHCVEMGGSFTVVAGTNQWRFGGEESGVTQAIIHGGYDPSTLDNDFAILKLSTPIFEGPNIAYAILPPAGSDPAPDTPATVAGWGATRNNGPATEDLMAVQVPVVHPDTCADVLFPQPFTQNMICAGYPEGGRDSCQGDSGGPLYDDFTGEVIGVVSFGLNGCAAPQSPGVYARVGRAIGFIQNWSG</sequence>
<dbReference type="Proteomes" id="UP000230605">
    <property type="component" value="Chromosome 2"/>
</dbReference>
<dbReference type="InterPro" id="IPR043504">
    <property type="entry name" value="Peptidase_S1_PA_chymotrypsin"/>
</dbReference>
<dbReference type="PANTHER" id="PTHR24252:SF7">
    <property type="entry name" value="HYALIN"/>
    <property type="match status" value="1"/>
</dbReference>
<name>A0A2G5HY81_CERBT</name>
<organism evidence="6 8">
    <name type="scientific">Cercospora beticola</name>
    <name type="common">Sugarbeet leaf spot fungus</name>
    <dbReference type="NCBI Taxonomy" id="122368"/>
    <lineage>
        <taxon>Eukaryota</taxon>
        <taxon>Fungi</taxon>
        <taxon>Dikarya</taxon>
        <taxon>Ascomycota</taxon>
        <taxon>Pezizomycotina</taxon>
        <taxon>Dothideomycetes</taxon>
        <taxon>Dothideomycetidae</taxon>
        <taxon>Mycosphaerellales</taxon>
        <taxon>Mycosphaerellaceae</taxon>
        <taxon>Cercospora</taxon>
    </lineage>
</organism>
<dbReference type="EMBL" id="LKMD01000102">
    <property type="protein sequence ID" value="PIA97524.1"/>
    <property type="molecule type" value="Genomic_DNA"/>
</dbReference>
<dbReference type="PROSITE" id="PS50240">
    <property type="entry name" value="TRYPSIN_DOM"/>
    <property type="match status" value="1"/>
</dbReference>
<keyword evidence="4" id="KW-0732">Signal</keyword>
<evidence type="ECO:0000256" key="1">
    <source>
        <dbReference type="ARBA" id="ARBA00023157"/>
    </source>
</evidence>
<dbReference type="InterPro" id="IPR033116">
    <property type="entry name" value="TRYPSIN_SER"/>
</dbReference>
<dbReference type="FunFam" id="2.40.10.10:FF:000002">
    <property type="entry name" value="Transmembrane protease serine"/>
    <property type="match status" value="1"/>
</dbReference>
<keyword evidence="2" id="KW-0720">Serine protease</keyword>
<feature type="domain" description="Peptidase S1" evidence="5">
    <location>
        <begin position="61"/>
        <end position="286"/>
    </location>
</feature>
<dbReference type="AlphaFoldDB" id="A0A2G5HY81"/>
<dbReference type="PANTHER" id="PTHR24252">
    <property type="entry name" value="ACROSIN-RELATED"/>
    <property type="match status" value="1"/>
</dbReference>
<dbReference type="SMART" id="SM00020">
    <property type="entry name" value="Tryp_SPc"/>
    <property type="match status" value="1"/>
</dbReference>
<dbReference type="FunFam" id="2.40.10.10:FF:000068">
    <property type="entry name" value="transmembrane protease serine 2"/>
    <property type="match status" value="1"/>
</dbReference>
<dbReference type="SUPFAM" id="SSF50494">
    <property type="entry name" value="Trypsin-like serine proteases"/>
    <property type="match status" value="1"/>
</dbReference>
<feature type="compositionally biased region" description="Basic and acidic residues" evidence="3">
    <location>
        <begin position="45"/>
        <end position="54"/>
    </location>
</feature>
<proteinExistence type="predicted"/>
<dbReference type="Pfam" id="PF00089">
    <property type="entry name" value="Trypsin"/>
    <property type="match status" value="1"/>
</dbReference>
<dbReference type="GO" id="GO:0006508">
    <property type="term" value="P:proteolysis"/>
    <property type="evidence" value="ECO:0007669"/>
    <property type="project" value="UniProtKB-KW"/>
</dbReference>
<dbReference type="PROSITE" id="PS00135">
    <property type="entry name" value="TRYPSIN_SER"/>
    <property type="match status" value="1"/>
</dbReference>
<dbReference type="CDD" id="cd00190">
    <property type="entry name" value="Tryp_SPc"/>
    <property type="match status" value="1"/>
</dbReference>
<evidence type="ECO:0000313" key="8">
    <source>
        <dbReference type="Proteomes" id="UP000230605"/>
    </source>
</evidence>
<dbReference type="InterPro" id="IPR001254">
    <property type="entry name" value="Trypsin_dom"/>
</dbReference>
<dbReference type="Gene3D" id="2.40.10.10">
    <property type="entry name" value="Trypsin-like serine proteases"/>
    <property type="match status" value="1"/>
</dbReference>
<evidence type="ECO:0000313" key="9">
    <source>
        <dbReference type="Proteomes" id="UP001302367"/>
    </source>
</evidence>
<evidence type="ECO:0000259" key="5">
    <source>
        <dbReference type="PROSITE" id="PS50240"/>
    </source>
</evidence>
<dbReference type="GO" id="GO:0004252">
    <property type="term" value="F:serine-type endopeptidase activity"/>
    <property type="evidence" value="ECO:0007669"/>
    <property type="project" value="InterPro"/>
</dbReference>
<keyword evidence="2" id="KW-0378">Hydrolase</keyword>
<dbReference type="PRINTS" id="PR00722">
    <property type="entry name" value="CHYMOTRYPSIN"/>
</dbReference>
<evidence type="ECO:0000256" key="3">
    <source>
        <dbReference type="SAM" id="MobiDB-lite"/>
    </source>
</evidence>
<reference evidence="7 9" key="2">
    <citation type="submission" date="2023-09" db="EMBL/GenBank/DDBJ databases">
        <title>Complete-Gapless Cercospora beticola genome.</title>
        <authorList>
            <person name="Wyatt N.A."/>
            <person name="Spanner R.E."/>
            <person name="Bolton M.D."/>
        </authorList>
    </citation>
    <scope>NUCLEOTIDE SEQUENCE [LARGE SCALE GENOMIC DNA]</scope>
    <source>
        <strain evidence="7">Cb09-40</strain>
    </source>
</reference>
<protein>
    <submittedName>
        <fullName evidence="6">Trypsin</fullName>
    </submittedName>
</protein>
<gene>
    <name evidence="6" type="ORF">CB0940_05633</name>
    <name evidence="7" type="ORF">RHO25_002812</name>
</gene>
<dbReference type="InterPro" id="IPR009003">
    <property type="entry name" value="Peptidase_S1_PA"/>
</dbReference>
<dbReference type="OrthoDB" id="3629697at2759"/>
<feature type="signal peptide" evidence="4">
    <location>
        <begin position="1"/>
        <end position="17"/>
    </location>
</feature>
<keyword evidence="9" id="KW-1185">Reference proteome</keyword>
<evidence type="ECO:0000313" key="7">
    <source>
        <dbReference type="EMBL" id="WPA98200.1"/>
    </source>
</evidence>
<dbReference type="InterPro" id="IPR001314">
    <property type="entry name" value="Peptidase_S1A"/>
</dbReference>
<dbReference type="Proteomes" id="UP001302367">
    <property type="component" value="Chromosome 2"/>
</dbReference>
<feature type="chain" id="PRO_5013707184" evidence="4">
    <location>
        <begin position="18"/>
        <end position="286"/>
    </location>
</feature>
<accession>A0A2G5HY81</accession>
<dbReference type="EMBL" id="CP134185">
    <property type="protein sequence ID" value="WPA98200.1"/>
    <property type="molecule type" value="Genomic_DNA"/>
</dbReference>
<evidence type="ECO:0000313" key="6">
    <source>
        <dbReference type="EMBL" id="PIA97524.1"/>
    </source>
</evidence>
<reference evidence="6 8" key="1">
    <citation type="submission" date="2015-10" db="EMBL/GenBank/DDBJ databases">
        <title>The cercosporin biosynthetic gene cluster was horizontally transferred to several fungal lineages and shown to be expanded in Cercospora beticola based on microsynteny with recipient genomes.</title>
        <authorList>
            <person name="De Jonge R."/>
            <person name="Ebert M.K."/>
            <person name="Suttle J.C."/>
            <person name="Jurick Ii W.M."/>
            <person name="Secor G.A."/>
            <person name="Thomma B.P."/>
            <person name="Van De Peer Y."/>
            <person name="Bolton M.D."/>
        </authorList>
    </citation>
    <scope>NUCLEOTIDE SEQUENCE [LARGE SCALE GENOMIC DNA]</scope>
    <source>
        <strain evidence="6 8">09-40</strain>
    </source>
</reference>
<evidence type="ECO:0000256" key="4">
    <source>
        <dbReference type="SAM" id="SignalP"/>
    </source>
</evidence>
<keyword evidence="2" id="KW-0645">Protease</keyword>
<evidence type="ECO:0000256" key="2">
    <source>
        <dbReference type="RuleBase" id="RU363034"/>
    </source>
</evidence>
<dbReference type="InterPro" id="IPR018114">
    <property type="entry name" value="TRYPSIN_HIS"/>
</dbReference>
<dbReference type="PROSITE" id="PS00134">
    <property type="entry name" value="TRYPSIN_HIS"/>
    <property type="match status" value="1"/>
</dbReference>